<dbReference type="EMBL" id="CP073720">
    <property type="protein sequence ID" value="UWP82380.1"/>
    <property type="molecule type" value="Genomic_DNA"/>
</dbReference>
<reference evidence="2" key="1">
    <citation type="submission" date="2021-04" db="EMBL/GenBank/DDBJ databases">
        <authorList>
            <person name="Hartkoorn R.C."/>
            <person name="Beaudoing E."/>
            <person name="Hot D."/>
        </authorList>
    </citation>
    <scope>NUCLEOTIDE SEQUENCE</scope>
    <source>
        <strain evidence="2">NRRL B-16292</strain>
    </source>
</reference>
<dbReference type="Proteomes" id="UP001059617">
    <property type="component" value="Chromosome"/>
</dbReference>
<feature type="transmembrane region" description="Helical" evidence="1">
    <location>
        <begin position="62"/>
        <end position="83"/>
    </location>
</feature>
<keyword evidence="3" id="KW-1185">Reference proteome</keyword>
<evidence type="ECO:0000256" key="1">
    <source>
        <dbReference type="SAM" id="Phobius"/>
    </source>
</evidence>
<keyword evidence="1" id="KW-1133">Transmembrane helix</keyword>
<accession>A0ABY5VYW7</accession>
<feature type="transmembrane region" description="Helical" evidence="1">
    <location>
        <begin position="281"/>
        <end position="302"/>
    </location>
</feature>
<sequence>MLWLVWRQHRWQFLAVAAVVAAYCGYLLWLARAAPAAVEVCLTGPTGDCTEINEITSSWRDLVLAGNLLPLAVGVFWGTPLLAREVEQGTIRLAFTQSVSRRRWLAAKLGVLAAVAAALGLVVGGTVTWSSGRFDSLSGRPFGDAVLFSQAGLVPVATWVFALLAGVALGGFLRRLMPAVAATIVALALAFAGLVALRPHLIPPVAQVVGAEQMVGDPSPEAADVGWIYGLSYLDSSGHELGSAAAGARCADPANTYPTPDCVTRLGLRQRIVYQPADRYVWFQLVEAGLLLVISAGLASGVRRRVADAA</sequence>
<name>A0ABY5VYW7_9ACTN</name>
<dbReference type="RefSeq" id="WP_259860152.1">
    <property type="nucleotide sequence ID" value="NZ_BAAAST010000025.1"/>
</dbReference>
<keyword evidence="1" id="KW-0812">Transmembrane</keyword>
<protein>
    <recommendedName>
        <fullName evidence="4">Transmembrane transport protein</fullName>
    </recommendedName>
</protein>
<proteinExistence type="predicted"/>
<feature type="transmembrane region" description="Helical" evidence="1">
    <location>
        <begin position="104"/>
        <end position="127"/>
    </location>
</feature>
<gene>
    <name evidence="2" type="ORF">Dfulv_46290</name>
</gene>
<evidence type="ECO:0008006" key="4">
    <source>
        <dbReference type="Google" id="ProtNLM"/>
    </source>
</evidence>
<evidence type="ECO:0000313" key="2">
    <source>
        <dbReference type="EMBL" id="UWP82380.1"/>
    </source>
</evidence>
<organism evidence="2 3">
    <name type="scientific">Dactylosporangium fulvum</name>
    <dbReference type="NCBI Taxonomy" id="53359"/>
    <lineage>
        <taxon>Bacteria</taxon>
        <taxon>Bacillati</taxon>
        <taxon>Actinomycetota</taxon>
        <taxon>Actinomycetes</taxon>
        <taxon>Micromonosporales</taxon>
        <taxon>Micromonosporaceae</taxon>
        <taxon>Dactylosporangium</taxon>
    </lineage>
</organism>
<evidence type="ECO:0000313" key="3">
    <source>
        <dbReference type="Proteomes" id="UP001059617"/>
    </source>
</evidence>
<reference evidence="2" key="2">
    <citation type="submission" date="2022-09" db="EMBL/GenBank/DDBJ databases">
        <title>Biosynthetic gene clusters of Dactylosporangioum fulvum.</title>
        <authorList>
            <person name="Caradec T."/>
        </authorList>
    </citation>
    <scope>NUCLEOTIDE SEQUENCE</scope>
    <source>
        <strain evidence="2">NRRL B-16292</strain>
    </source>
</reference>
<keyword evidence="1" id="KW-0472">Membrane</keyword>
<feature type="transmembrane region" description="Helical" evidence="1">
    <location>
        <begin position="176"/>
        <end position="197"/>
    </location>
</feature>
<feature type="transmembrane region" description="Helical" evidence="1">
    <location>
        <begin position="147"/>
        <end position="169"/>
    </location>
</feature>